<evidence type="ECO:0000313" key="7">
    <source>
        <dbReference type="Proteomes" id="UP000236286"/>
    </source>
</evidence>
<evidence type="ECO:0000256" key="4">
    <source>
        <dbReference type="PROSITE-ProRule" id="PRU00169"/>
    </source>
</evidence>
<dbReference type="Proteomes" id="UP000236286">
    <property type="component" value="Unassembled WGS sequence"/>
</dbReference>
<sequence>MKALRILVVEDDALNALFLGQMLEEMGHVVCAMEATEAGAVAAAAQFRPDLMIVDAQLRDGSGVIAVERILENGFIPHVFVSGGRVRATRSDAVILHKPFREVDLAQAIQRARADAAL</sequence>
<organism evidence="6 7">
    <name type="scientific">Methylocella silvestris</name>
    <dbReference type="NCBI Taxonomy" id="199596"/>
    <lineage>
        <taxon>Bacteria</taxon>
        <taxon>Pseudomonadati</taxon>
        <taxon>Pseudomonadota</taxon>
        <taxon>Alphaproteobacteria</taxon>
        <taxon>Hyphomicrobiales</taxon>
        <taxon>Beijerinckiaceae</taxon>
        <taxon>Methylocella</taxon>
    </lineage>
</organism>
<accession>A0A2J7TC39</accession>
<reference evidence="6 7" key="1">
    <citation type="submission" date="2017-10" db="EMBL/GenBank/DDBJ databases">
        <title>Genome announcement of Methylocella silvestris TVC from permafrost.</title>
        <authorList>
            <person name="Wang J."/>
            <person name="Geng K."/>
            <person name="Ul-Haque F."/>
            <person name="Crombie A.T."/>
            <person name="Street L.E."/>
            <person name="Wookey P.A."/>
            <person name="Murrell J.C."/>
            <person name="Pratscher J."/>
        </authorList>
    </citation>
    <scope>NUCLEOTIDE SEQUENCE [LARGE SCALE GENOMIC DNA]</scope>
    <source>
        <strain evidence="6 7">TVC</strain>
    </source>
</reference>
<evidence type="ECO:0000256" key="1">
    <source>
        <dbReference type="ARBA" id="ARBA00022553"/>
    </source>
</evidence>
<evidence type="ECO:0000256" key="2">
    <source>
        <dbReference type="ARBA" id="ARBA00023015"/>
    </source>
</evidence>
<keyword evidence="2" id="KW-0805">Transcription regulation</keyword>
<dbReference type="OrthoDB" id="582170at2"/>
<keyword evidence="3" id="KW-0804">Transcription</keyword>
<feature type="domain" description="Response regulatory" evidence="5">
    <location>
        <begin position="5"/>
        <end position="113"/>
    </location>
</feature>
<dbReference type="Pfam" id="PF00072">
    <property type="entry name" value="Response_reg"/>
    <property type="match status" value="1"/>
</dbReference>
<evidence type="ECO:0000259" key="5">
    <source>
        <dbReference type="PROSITE" id="PS50110"/>
    </source>
</evidence>
<dbReference type="Gene3D" id="3.40.50.2300">
    <property type="match status" value="1"/>
</dbReference>
<name>A0A2J7TC39_METSI</name>
<dbReference type="PROSITE" id="PS50110">
    <property type="entry name" value="RESPONSE_REGULATORY"/>
    <property type="match status" value="1"/>
</dbReference>
<dbReference type="PANTHER" id="PTHR44591">
    <property type="entry name" value="STRESS RESPONSE REGULATOR PROTEIN 1"/>
    <property type="match status" value="1"/>
</dbReference>
<dbReference type="GO" id="GO:0000160">
    <property type="term" value="P:phosphorelay signal transduction system"/>
    <property type="evidence" value="ECO:0007669"/>
    <property type="project" value="InterPro"/>
</dbReference>
<feature type="modified residue" description="4-aspartylphosphate" evidence="4">
    <location>
        <position position="55"/>
    </location>
</feature>
<keyword evidence="1 4" id="KW-0597">Phosphoprotein</keyword>
<dbReference type="EMBL" id="PDZR01000036">
    <property type="protein sequence ID" value="PNG24331.1"/>
    <property type="molecule type" value="Genomic_DNA"/>
</dbReference>
<dbReference type="SMART" id="SM00448">
    <property type="entry name" value="REC"/>
    <property type="match status" value="1"/>
</dbReference>
<gene>
    <name evidence="6" type="ORF">CR492_19265</name>
</gene>
<dbReference type="PANTHER" id="PTHR44591:SF3">
    <property type="entry name" value="RESPONSE REGULATORY DOMAIN-CONTAINING PROTEIN"/>
    <property type="match status" value="1"/>
</dbReference>
<protein>
    <submittedName>
        <fullName evidence="6">Response regulator</fullName>
    </submittedName>
</protein>
<dbReference type="InterPro" id="IPR001789">
    <property type="entry name" value="Sig_transdc_resp-reg_receiver"/>
</dbReference>
<dbReference type="InterPro" id="IPR011006">
    <property type="entry name" value="CheY-like_superfamily"/>
</dbReference>
<dbReference type="InterPro" id="IPR050595">
    <property type="entry name" value="Bact_response_regulator"/>
</dbReference>
<comment type="caution">
    <text evidence="6">The sequence shown here is derived from an EMBL/GenBank/DDBJ whole genome shotgun (WGS) entry which is preliminary data.</text>
</comment>
<evidence type="ECO:0000313" key="6">
    <source>
        <dbReference type="EMBL" id="PNG24331.1"/>
    </source>
</evidence>
<proteinExistence type="predicted"/>
<dbReference type="AlphaFoldDB" id="A0A2J7TC39"/>
<evidence type="ECO:0000256" key="3">
    <source>
        <dbReference type="ARBA" id="ARBA00023163"/>
    </source>
</evidence>
<dbReference type="SUPFAM" id="SSF52172">
    <property type="entry name" value="CheY-like"/>
    <property type="match status" value="1"/>
</dbReference>